<dbReference type="PANTHER" id="PTHR46154:SF4">
    <property type="entry name" value="UREA ACTIVE TRANSPORTER"/>
    <property type="match status" value="1"/>
</dbReference>
<evidence type="ECO:0000256" key="7">
    <source>
        <dbReference type="RuleBase" id="RU362091"/>
    </source>
</evidence>
<dbReference type="Gene3D" id="1.20.1730.10">
    <property type="entry name" value="Sodium/glucose cotransporter"/>
    <property type="match status" value="1"/>
</dbReference>
<dbReference type="PANTHER" id="PTHR46154">
    <property type="match status" value="1"/>
</dbReference>
<gene>
    <name evidence="9" type="ORF">Cboi02_000144200</name>
</gene>
<feature type="transmembrane region" description="Helical" evidence="8">
    <location>
        <begin position="400"/>
        <end position="420"/>
    </location>
</feature>
<keyword evidence="3" id="KW-0813">Transport</keyword>
<keyword evidence="6 8" id="KW-0472">Membrane</keyword>
<protein>
    <submittedName>
        <fullName evidence="9">Unnamed protein product</fullName>
    </submittedName>
</protein>
<feature type="transmembrane region" description="Helical" evidence="8">
    <location>
        <begin position="357"/>
        <end position="380"/>
    </location>
</feature>
<keyword evidence="10" id="KW-1185">Reference proteome</keyword>
<accession>A0A9W6SVX6</accession>
<feature type="transmembrane region" description="Helical" evidence="8">
    <location>
        <begin position="575"/>
        <end position="597"/>
    </location>
</feature>
<dbReference type="PROSITE" id="PS50283">
    <property type="entry name" value="NA_SOLUT_SYMP_3"/>
    <property type="match status" value="1"/>
</dbReference>
<sequence>MESDGSFIVFPQSVGYGIIIGVGAAFAIGMMGLSWLLSKYMNEVQDSEMLSTAKRSIKTGLIASAVVSSWTIGSTLLLSCTTTYNLGVSAAWWYGAGACVQIIIFAVAAIELKRKAPNAHTFQEIVRIRYGAPAHITMCAYSLIQQVFYTANLLINGSSIFSNITGINREAAIVLLPLFVIMYTLMGGIKATFLTDWTHVVIIFVIMLIFLFKAYTTSDLIGSPDKMYDLLIAASNAYPVEDNYHGSLLTFTSVNGGLFGLVLFGAGWAAAVDSQLFQKAIAADPAGALTGYTLGGLCWFTLPYALATTMGLAARGLEITPDFPTYPERLNADQLANGLVLPISAYVLMGKGGAGAVLVMVFMACTAAFSSETVAVSSLWTYDIYKAYINPNANGKRLVIMTHAGVIGFGIIVIVLAIGLGRAHFDVSFLTTCCGIVVNVCVIPMGCTLFWRKMSGFAMVCSTTISTAISLAVWIGYAYSQSKEVTLASLSTYAALAAGNTVAVGVPVILVPIFVWIKHDNFDWNIWKTNIKQADDSEFDEAHGLTNVLSGEELTELVISQEQQEEARMIRKRNIGFVIVTVFVLFFLILFPIPLYGTKFVFSKTFFRGYIVVTFIWVFFSVGVVTIYPVWESRQSIATLFKKLFYKETSSKLYSDEVYAIASNNIEKTNSDDADLKQRVVVNTEKVSDEDSNK</sequence>
<evidence type="ECO:0000256" key="5">
    <source>
        <dbReference type="ARBA" id="ARBA00022989"/>
    </source>
</evidence>
<dbReference type="AlphaFoldDB" id="A0A9W6SVX6"/>
<organism evidence="9 10">
    <name type="scientific">Candida boidinii</name>
    <name type="common">Yeast</name>
    <dbReference type="NCBI Taxonomy" id="5477"/>
    <lineage>
        <taxon>Eukaryota</taxon>
        <taxon>Fungi</taxon>
        <taxon>Dikarya</taxon>
        <taxon>Ascomycota</taxon>
        <taxon>Saccharomycotina</taxon>
        <taxon>Pichiomycetes</taxon>
        <taxon>Pichiales</taxon>
        <taxon>Pichiaceae</taxon>
        <taxon>Ogataea</taxon>
        <taxon>Ogataea/Candida clade</taxon>
    </lineage>
</organism>
<evidence type="ECO:0000256" key="8">
    <source>
        <dbReference type="SAM" id="Phobius"/>
    </source>
</evidence>
<dbReference type="Proteomes" id="UP001165120">
    <property type="component" value="Unassembled WGS sequence"/>
</dbReference>
<proteinExistence type="inferred from homology"/>
<dbReference type="InterPro" id="IPR001734">
    <property type="entry name" value="Na/solute_symporter"/>
</dbReference>
<feature type="transmembrane region" description="Helical" evidence="8">
    <location>
        <begin position="248"/>
        <end position="271"/>
    </location>
</feature>
<evidence type="ECO:0000256" key="3">
    <source>
        <dbReference type="ARBA" id="ARBA00022448"/>
    </source>
</evidence>
<dbReference type="GO" id="GO:0015606">
    <property type="term" value="F:spermidine transmembrane transporter activity"/>
    <property type="evidence" value="ECO:0007669"/>
    <property type="project" value="TreeGrafter"/>
</dbReference>
<feature type="transmembrane region" description="Helical" evidence="8">
    <location>
        <begin position="292"/>
        <end position="314"/>
    </location>
</feature>
<keyword evidence="5 8" id="KW-1133">Transmembrane helix</keyword>
<dbReference type="CDD" id="cd11476">
    <property type="entry name" value="SLC5sbd_DUR3"/>
    <property type="match status" value="1"/>
</dbReference>
<feature type="transmembrane region" description="Helical" evidence="8">
    <location>
        <begin position="130"/>
        <end position="151"/>
    </location>
</feature>
<feature type="transmembrane region" description="Helical" evidence="8">
    <location>
        <begin position="609"/>
        <end position="631"/>
    </location>
</feature>
<comment type="similarity">
    <text evidence="2 7">Belongs to the sodium:solute symporter (SSF) (TC 2.A.21) family.</text>
</comment>
<dbReference type="InterPro" id="IPR031155">
    <property type="entry name" value="DUR"/>
</dbReference>
<feature type="transmembrane region" description="Helical" evidence="8">
    <location>
        <begin position="196"/>
        <end position="215"/>
    </location>
</feature>
<feature type="transmembrane region" description="Helical" evidence="8">
    <location>
        <begin position="427"/>
        <end position="451"/>
    </location>
</feature>
<dbReference type="GO" id="GO:0015489">
    <property type="term" value="F:putrescine transmembrane transporter activity"/>
    <property type="evidence" value="ECO:0007669"/>
    <property type="project" value="TreeGrafter"/>
</dbReference>
<feature type="transmembrane region" description="Helical" evidence="8">
    <location>
        <begin position="59"/>
        <end position="79"/>
    </location>
</feature>
<evidence type="ECO:0000256" key="2">
    <source>
        <dbReference type="ARBA" id="ARBA00006434"/>
    </source>
</evidence>
<dbReference type="GO" id="GO:0005886">
    <property type="term" value="C:plasma membrane"/>
    <property type="evidence" value="ECO:0007669"/>
    <property type="project" value="TreeGrafter"/>
</dbReference>
<feature type="transmembrane region" description="Helical" evidence="8">
    <location>
        <begin position="14"/>
        <end position="38"/>
    </location>
</feature>
<feature type="transmembrane region" description="Helical" evidence="8">
    <location>
        <begin position="492"/>
        <end position="517"/>
    </location>
</feature>
<dbReference type="InterPro" id="IPR038377">
    <property type="entry name" value="Na/Glc_symporter_sf"/>
</dbReference>
<feature type="transmembrane region" description="Helical" evidence="8">
    <location>
        <begin position="457"/>
        <end position="480"/>
    </location>
</feature>
<feature type="transmembrane region" description="Helical" evidence="8">
    <location>
        <begin position="171"/>
        <end position="189"/>
    </location>
</feature>
<dbReference type="Pfam" id="PF00474">
    <property type="entry name" value="SSF"/>
    <property type="match status" value="1"/>
</dbReference>
<comment type="caution">
    <text evidence="9">The sequence shown here is derived from an EMBL/GenBank/DDBJ whole genome shotgun (WGS) entry which is preliminary data.</text>
</comment>
<evidence type="ECO:0000313" key="9">
    <source>
        <dbReference type="EMBL" id="GME68164.1"/>
    </source>
</evidence>
<evidence type="ECO:0000313" key="10">
    <source>
        <dbReference type="Proteomes" id="UP001165120"/>
    </source>
</evidence>
<dbReference type="EMBL" id="BSXN01000342">
    <property type="protein sequence ID" value="GME68164.1"/>
    <property type="molecule type" value="Genomic_DNA"/>
</dbReference>
<evidence type="ECO:0000256" key="1">
    <source>
        <dbReference type="ARBA" id="ARBA00004141"/>
    </source>
</evidence>
<keyword evidence="4 8" id="KW-0812">Transmembrane</keyword>
<comment type="subcellular location">
    <subcellularLocation>
        <location evidence="1">Membrane</location>
        <topology evidence="1">Multi-pass membrane protein</topology>
    </subcellularLocation>
</comment>
<reference evidence="9" key="1">
    <citation type="submission" date="2023-04" db="EMBL/GenBank/DDBJ databases">
        <title>Candida boidinii NBRC 10035.</title>
        <authorList>
            <person name="Ichikawa N."/>
            <person name="Sato H."/>
            <person name="Tonouchi N."/>
        </authorList>
    </citation>
    <scope>NUCLEOTIDE SEQUENCE</scope>
    <source>
        <strain evidence="9">NBRC 10035</strain>
    </source>
</reference>
<evidence type="ECO:0000256" key="6">
    <source>
        <dbReference type="ARBA" id="ARBA00023136"/>
    </source>
</evidence>
<dbReference type="GO" id="GO:0015204">
    <property type="term" value="F:urea transmembrane transporter activity"/>
    <property type="evidence" value="ECO:0007669"/>
    <property type="project" value="InterPro"/>
</dbReference>
<evidence type="ECO:0000256" key="4">
    <source>
        <dbReference type="ARBA" id="ARBA00022692"/>
    </source>
</evidence>
<feature type="transmembrane region" description="Helical" evidence="8">
    <location>
        <begin position="91"/>
        <end position="110"/>
    </location>
</feature>
<name>A0A9W6SVX6_CANBO</name>